<feature type="binding site" evidence="12">
    <location>
        <position position="533"/>
    </location>
    <ligand>
        <name>Zn(2+)</name>
        <dbReference type="ChEBI" id="CHEBI:29105"/>
        <label>1</label>
    </ligand>
</feature>
<dbReference type="RefSeq" id="WP_073313827.1">
    <property type="nucleotide sequence ID" value="NZ_FQZN01000015.1"/>
</dbReference>
<dbReference type="GO" id="GO:0006270">
    <property type="term" value="P:DNA replication initiation"/>
    <property type="evidence" value="ECO:0007669"/>
    <property type="project" value="TreeGrafter"/>
</dbReference>
<reference evidence="16" key="1">
    <citation type="submission" date="2016-11" db="EMBL/GenBank/DDBJ databases">
        <authorList>
            <person name="Varghese N."/>
            <person name="Submissions S."/>
        </authorList>
    </citation>
    <scope>NUCLEOTIDE SEQUENCE [LARGE SCALE GENOMIC DNA]</scope>
    <source>
        <strain evidence="16">DSM 26884</strain>
    </source>
</reference>
<organism evidence="15 16">
    <name type="scientific">Bacteroides stercorirosoris</name>
    <dbReference type="NCBI Taxonomy" id="871324"/>
    <lineage>
        <taxon>Bacteria</taxon>
        <taxon>Pseudomonadati</taxon>
        <taxon>Bacteroidota</taxon>
        <taxon>Bacteroidia</taxon>
        <taxon>Bacteroidales</taxon>
        <taxon>Bacteroidaceae</taxon>
        <taxon>Bacteroides</taxon>
    </lineage>
</organism>
<feature type="domain" description="Helicase ATP-binding" evidence="13">
    <location>
        <begin position="299"/>
        <end position="467"/>
    </location>
</feature>
<dbReference type="InterPro" id="IPR041222">
    <property type="entry name" value="PriA_3primeBD"/>
</dbReference>
<dbReference type="PROSITE" id="PS51194">
    <property type="entry name" value="HELICASE_CTER"/>
    <property type="match status" value="1"/>
</dbReference>
<dbReference type="Pfam" id="PF00270">
    <property type="entry name" value="DEAD"/>
    <property type="match status" value="1"/>
</dbReference>
<dbReference type="GO" id="GO:0005524">
    <property type="term" value="F:ATP binding"/>
    <property type="evidence" value="ECO:0007669"/>
    <property type="project" value="UniProtKB-UniRule"/>
</dbReference>
<dbReference type="EC" id="5.6.2.4" evidence="12"/>
<dbReference type="SMART" id="SM00490">
    <property type="entry name" value="HELICc"/>
    <property type="match status" value="1"/>
</dbReference>
<keyword evidence="10 12" id="KW-0413">Isomerase</keyword>
<comment type="similarity">
    <text evidence="12">Belongs to the helicase family. PriA subfamily.</text>
</comment>
<dbReference type="FunFam" id="3.40.1440.60:FF:000001">
    <property type="entry name" value="Primosomal protein N"/>
    <property type="match status" value="1"/>
</dbReference>
<dbReference type="GO" id="GO:0003677">
    <property type="term" value="F:DNA binding"/>
    <property type="evidence" value="ECO:0007669"/>
    <property type="project" value="UniProtKB-UniRule"/>
</dbReference>
<dbReference type="Pfam" id="PF17764">
    <property type="entry name" value="PriA_3primeBD"/>
    <property type="match status" value="1"/>
</dbReference>
<evidence type="ECO:0000259" key="13">
    <source>
        <dbReference type="PROSITE" id="PS51192"/>
    </source>
</evidence>
<name>A0A1M6GFD8_9BACE</name>
<dbReference type="InterPro" id="IPR011545">
    <property type="entry name" value="DEAD/DEAH_box_helicase_dom"/>
</dbReference>
<evidence type="ECO:0000256" key="8">
    <source>
        <dbReference type="ARBA" id="ARBA00022840"/>
    </source>
</evidence>
<dbReference type="SUPFAM" id="SSF52540">
    <property type="entry name" value="P-loop containing nucleoside triphosphate hydrolases"/>
    <property type="match status" value="2"/>
</dbReference>
<dbReference type="GO" id="GO:0008270">
    <property type="term" value="F:zinc ion binding"/>
    <property type="evidence" value="ECO:0007669"/>
    <property type="project" value="UniProtKB-UniRule"/>
</dbReference>
<comment type="cofactor">
    <cofactor evidence="12">
        <name>Zn(2+)</name>
        <dbReference type="ChEBI" id="CHEBI:29105"/>
    </cofactor>
    <text evidence="12">Binds 2 zinc ions per subunit.</text>
</comment>
<evidence type="ECO:0000313" key="16">
    <source>
        <dbReference type="Proteomes" id="UP000184192"/>
    </source>
</evidence>
<evidence type="ECO:0000256" key="12">
    <source>
        <dbReference type="HAMAP-Rule" id="MF_00983"/>
    </source>
</evidence>
<keyword evidence="5 12" id="KW-0378">Hydrolase</keyword>
<keyword evidence="2 12" id="KW-0235">DNA replication</keyword>
<dbReference type="InterPro" id="IPR005259">
    <property type="entry name" value="PriA"/>
</dbReference>
<evidence type="ECO:0000313" key="15">
    <source>
        <dbReference type="EMBL" id="SHJ08684.1"/>
    </source>
</evidence>
<sequence length="823" mass="94920">MKKFADVILPLPLPRCFTYSLPEEWADEVQIGCRVVVPFGRKKYYTAIVRNVHYFEPEEYEVKEVSILLDARPILLPEQFKFWEWLADYYLCTQGDVYKAALPSGLKLESETMVEYNPDFESEVRLPEREQKILDLLSAEPEQCVTKLEKDSGIKNILSVIKSLLDKEAIFVKEELRRTYKPKTETRVRLVDAVRNEKRLQELFDELARAPKQLDLLMKYIELSGILGGDGLKSFPKEVTKKELLLRADASPAVFNGLVDKHVFEVYQQEVGRLSAVVRETLPVNPLNEHQQLAHDEIVQSFQSKNVCLLHGVTASGKTEIYIHLIEETIRQGKQVLYLLPEIALTTQITERLQRVFGDRLGIYHSKFPDAERVEIWQKQLSEKGYDIILGVRSSIFLPFRNLGLVIVDEEHENTYKQQDPAPRYHARNAAIILAAMYGAKTLLGTATPSIETWNNATSGKYGLVELKERYKEIQLPEIIPVDIYELHRKKRMNGPFSPLLLQYIHEALDQKEQVILFQNRRGFAPMIECHTCGWVPKCKNCDVSLTFHKGLNQLTCHYCGYTYQLPRKCPACEGTDLRNRGFGTEKIEDDIKILFPEATVARMDLDTTRTRSAYERIIADFEQGKTDILIGTQMVSKGLDFDHVSVVGILNADTMLNYPDFRSYERAFQLMAQVSGRAGRKNKRGRVILQTKSIDHPIISQVIRNDFEQMVAGQLAERQMFHYPPYYRLVYVYLKNRNEQLLDLMAYTMAGKLRAVFGNRVLGPDKPPVARIQTLFIRKIIVKIEYNAPMARARELLVQVQKEMVAEDRFKSLIVYYDVDPM</sequence>
<evidence type="ECO:0000256" key="5">
    <source>
        <dbReference type="ARBA" id="ARBA00022801"/>
    </source>
</evidence>
<dbReference type="GeneID" id="92712624"/>
<comment type="subunit">
    <text evidence="12">Component of the replication restart primosome.</text>
</comment>
<dbReference type="GO" id="GO:0043138">
    <property type="term" value="F:3'-5' DNA helicase activity"/>
    <property type="evidence" value="ECO:0007669"/>
    <property type="project" value="UniProtKB-EC"/>
</dbReference>
<dbReference type="CDD" id="cd18804">
    <property type="entry name" value="SF2_C_priA"/>
    <property type="match status" value="1"/>
</dbReference>
<comment type="function">
    <text evidence="12">Initiates the restart of stalled replication forks, which reloads the replicative helicase on sites other than the origin of replication. Recognizes and binds to abandoned replication forks and remodels them to uncover a helicase loading site. Promotes assembly of the primosome at these replication forks.</text>
</comment>
<feature type="binding site" evidence="12">
    <location>
        <position position="539"/>
    </location>
    <ligand>
        <name>Zn(2+)</name>
        <dbReference type="ChEBI" id="CHEBI:29105"/>
        <label>2</label>
    </ligand>
</feature>
<evidence type="ECO:0000256" key="9">
    <source>
        <dbReference type="ARBA" id="ARBA00023125"/>
    </source>
</evidence>
<keyword evidence="9 12" id="KW-0238">DNA-binding</keyword>
<dbReference type="PANTHER" id="PTHR30580:SF0">
    <property type="entry name" value="PRIMOSOMAL PROTEIN N"/>
    <property type="match status" value="1"/>
</dbReference>
<keyword evidence="1 12" id="KW-0639">Primosome</keyword>
<dbReference type="GO" id="GO:1990077">
    <property type="term" value="C:primosome complex"/>
    <property type="evidence" value="ECO:0007669"/>
    <property type="project" value="UniProtKB-UniRule"/>
</dbReference>
<dbReference type="GO" id="GO:0006302">
    <property type="term" value="P:double-strand break repair"/>
    <property type="evidence" value="ECO:0007669"/>
    <property type="project" value="InterPro"/>
</dbReference>
<dbReference type="GO" id="GO:0016887">
    <property type="term" value="F:ATP hydrolysis activity"/>
    <property type="evidence" value="ECO:0007669"/>
    <property type="project" value="RHEA"/>
</dbReference>
<proteinExistence type="inferred from homology"/>
<feature type="domain" description="Helicase C-terminal" evidence="14">
    <location>
        <begin position="500"/>
        <end position="720"/>
    </location>
</feature>
<dbReference type="HAMAP" id="MF_00983">
    <property type="entry name" value="PriA"/>
    <property type="match status" value="1"/>
</dbReference>
<comment type="catalytic activity">
    <reaction evidence="12">
        <text>Couples ATP hydrolysis with the unwinding of duplex DNA by translocating in the 3'-5' direction.</text>
        <dbReference type="EC" id="5.6.2.4"/>
    </reaction>
</comment>
<dbReference type="GO" id="GO:0006310">
    <property type="term" value="P:DNA recombination"/>
    <property type="evidence" value="ECO:0007669"/>
    <property type="project" value="InterPro"/>
</dbReference>
<evidence type="ECO:0000259" key="14">
    <source>
        <dbReference type="PROSITE" id="PS51194"/>
    </source>
</evidence>
<gene>
    <name evidence="12" type="primary">priA</name>
    <name evidence="15" type="ORF">SAMN05444350_1157</name>
</gene>
<keyword evidence="7 12" id="KW-0862">Zinc</keyword>
<keyword evidence="16" id="KW-1185">Reference proteome</keyword>
<dbReference type="GO" id="GO:0006269">
    <property type="term" value="P:DNA replication, synthesis of primer"/>
    <property type="evidence" value="ECO:0007669"/>
    <property type="project" value="UniProtKB-KW"/>
</dbReference>
<evidence type="ECO:0000256" key="4">
    <source>
        <dbReference type="ARBA" id="ARBA00022741"/>
    </source>
</evidence>
<feature type="binding site" evidence="12">
    <location>
        <position position="560"/>
    </location>
    <ligand>
        <name>Zn(2+)</name>
        <dbReference type="ChEBI" id="CHEBI:29105"/>
        <label>2</label>
    </ligand>
</feature>
<evidence type="ECO:0000256" key="7">
    <source>
        <dbReference type="ARBA" id="ARBA00022833"/>
    </source>
</evidence>
<evidence type="ECO:0000256" key="10">
    <source>
        <dbReference type="ARBA" id="ARBA00023235"/>
    </source>
</evidence>
<dbReference type="Pfam" id="PF00271">
    <property type="entry name" value="Helicase_C"/>
    <property type="match status" value="1"/>
</dbReference>
<feature type="binding site" evidence="12">
    <location>
        <position position="530"/>
    </location>
    <ligand>
        <name>Zn(2+)</name>
        <dbReference type="ChEBI" id="CHEBI:29105"/>
        <label>1</label>
    </ligand>
</feature>
<dbReference type="Proteomes" id="UP000184192">
    <property type="component" value="Unassembled WGS sequence"/>
</dbReference>
<evidence type="ECO:0000256" key="11">
    <source>
        <dbReference type="ARBA" id="ARBA00048988"/>
    </source>
</evidence>
<dbReference type="FunFam" id="3.40.50.300:FF:000489">
    <property type="entry name" value="Primosome assembly protein PriA"/>
    <property type="match status" value="1"/>
</dbReference>
<dbReference type="SMART" id="SM00487">
    <property type="entry name" value="DEXDc"/>
    <property type="match status" value="1"/>
</dbReference>
<dbReference type="InterPro" id="IPR042115">
    <property type="entry name" value="PriA_3primeBD_sf"/>
</dbReference>
<dbReference type="EMBL" id="FQZN01000015">
    <property type="protein sequence ID" value="SHJ08684.1"/>
    <property type="molecule type" value="Genomic_DNA"/>
</dbReference>
<dbReference type="Pfam" id="PF18319">
    <property type="entry name" value="Zn_ribbon_PriA"/>
    <property type="match status" value="1"/>
</dbReference>
<feature type="binding site" evidence="12">
    <location>
        <position position="573"/>
    </location>
    <ligand>
        <name>Zn(2+)</name>
        <dbReference type="ChEBI" id="CHEBI:29105"/>
        <label>1</label>
    </ligand>
</feature>
<accession>A0A1M6GFD8</accession>
<dbReference type="InterPro" id="IPR014001">
    <property type="entry name" value="Helicase_ATP-bd"/>
</dbReference>
<dbReference type="InterPro" id="IPR027417">
    <property type="entry name" value="P-loop_NTPase"/>
</dbReference>
<dbReference type="Gene3D" id="3.40.50.300">
    <property type="entry name" value="P-loop containing nucleotide triphosphate hydrolases"/>
    <property type="match status" value="2"/>
</dbReference>
<evidence type="ECO:0000256" key="1">
    <source>
        <dbReference type="ARBA" id="ARBA00022515"/>
    </source>
</evidence>
<protein>
    <recommendedName>
        <fullName evidence="12">Replication restart protein PriA</fullName>
    </recommendedName>
    <alternativeName>
        <fullName evidence="12">ATP-dependent DNA helicase PriA</fullName>
        <ecNumber evidence="12">5.6.2.4</ecNumber>
    </alternativeName>
    <alternativeName>
        <fullName evidence="12">DNA 3'-5' helicase PriA</fullName>
    </alternativeName>
</protein>
<dbReference type="PROSITE" id="PS51192">
    <property type="entry name" value="HELICASE_ATP_BIND_1"/>
    <property type="match status" value="1"/>
</dbReference>
<dbReference type="Gene3D" id="3.40.1440.60">
    <property type="entry name" value="PriA, 3(prime) DNA-binding domain"/>
    <property type="match status" value="1"/>
</dbReference>
<keyword evidence="4 12" id="KW-0547">Nucleotide-binding</keyword>
<dbReference type="NCBIfam" id="TIGR00595">
    <property type="entry name" value="priA"/>
    <property type="match status" value="1"/>
</dbReference>
<dbReference type="eggNOG" id="COG1198">
    <property type="taxonomic scope" value="Bacteria"/>
</dbReference>
<evidence type="ECO:0000256" key="6">
    <source>
        <dbReference type="ARBA" id="ARBA00022806"/>
    </source>
</evidence>
<feature type="binding site" evidence="12">
    <location>
        <position position="542"/>
    </location>
    <ligand>
        <name>Zn(2+)</name>
        <dbReference type="ChEBI" id="CHEBI:29105"/>
        <label>2</label>
    </ligand>
</feature>
<dbReference type="PANTHER" id="PTHR30580">
    <property type="entry name" value="PRIMOSOMAL PROTEIN N"/>
    <property type="match status" value="1"/>
</dbReference>
<keyword evidence="8 12" id="KW-0067">ATP-binding</keyword>
<feature type="binding site" evidence="12">
    <location>
        <position position="570"/>
    </location>
    <ligand>
        <name>Zn(2+)</name>
        <dbReference type="ChEBI" id="CHEBI:29105"/>
        <label>1</label>
    </ligand>
</feature>
<comment type="catalytic activity">
    <reaction evidence="11 12">
        <text>ATP + H2O = ADP + phosphate + H(+)</text>
        <dbReference type="Rhea" id="RHEA:13065"/>
        <dbReference type="ChEBI" id="CHEBI:15377"/>
        <dbReference type="ChEBI" id="CHEBI:15378"/>
        <dbReference type="ChEBI" id="CHEBI:30616"/>
        <dbReference type="ChEBI" id="CHEBI:43474"/>
        <dbReference type="ChEBI" id="CHEBI:456216"/>
        <dbReference type="EC" id="5.6.2.4"/>
    </reaction>
</comment>
<dbReference type="InterPro" id="IPR001650">
    <property type="entry name" value="Helicase_C-like"/>
</dbReference>
<evidence type="ECO:0000256" key="2">
    <source>
        <dbReference type="ARBA" id="ARBA00022705"/>
    </source>
</evidence>
<dbReference type="InterPro" id="IPR040498">
    <property type="entry name" value="PriA_CRR"/>
</dbReference>
<keyword evidence="6 12" id="KW-0347">Helicase</keyword>
<keyword evidence="3 12" id="KW-0479">Metal-binding</keyword>
<dbReference type="AlphaFoldDB" id="A0A1M6GFD8"/>
<evidence type="ECO:0000256" key="3">
    <source>
        <dbReference type="ARBA" id="ARBA00022723"/>
    </source>
</evidence>
<dbReference type="CDD" id="cd17929">
    <property type="entry name" value="DEXHc_priA"/>
    <property type="match status" value="1"/>
</dbReference>
<feature type="binding site" evidence="12">
    <location>
        <position position="557"/>
    </location>
    <ligand>
        <name>Zn(2+)</name>
        <dbReference type="ChEBI" id="CHEBI:29105"/>
        <label>2</label>
    </ligand>
</feature>